<reference evidence="2" key="2">
    <citation type="submission" date="2024-10" db="UniProtKB">
        <authorList>
            <consortium name="EnsemblProtists"/>
        </authorList>
    </citation>
    <scope>IDENTIFICATION</scope>
</reference>
<reference evidence="3" key="1">
    <citation type="journal article" date="2013" name="Nature">
        <title>Pan genome of the phytoplankton Emiliania underpins its global distribution.</title>
        <authorList>
            <person name="Read B.A."/>
            <person name="Kegel J."/>
            <person name="Klute M.J."/>
            <person name="Kuo A."/>
            <person name="Lefebvre S.C."/>
            <person name="Maumus F."/>
            <person name="Mayer C."/>
            <person name="Miller J."/>
            <person name="Monier A."/>
            <person name="Salamov A."/>
            <person name="Young J."/>
            <person name="Aguilar M."/>
            <person name="Claverie J.M."/>
            <person name="Frickenhaus S."/>
            <person name="Gonzalez K."/>
            <person name="Herman E.K."/>
            <person name="Lin Y.C."/>
            <person name="Napier J."/>
            <person name="Ogata H."/>
            <person name="Sarno A.F."/>
            <person name="Shmutz J."/>
            <person name="Schroeder D."/>
            <person name="de Vargas C."/>
            <person name="Verret F."/>
            <person name="von Dassow P."/>
            <person name="Valentin K."/>
            <person name="Van de Peer Y."/>
            <person name="Wheeler G."/>
            <person name="Dacks J.B."/>
            <person name="Delwiche C.F."/>
            <person name="Dyhrman S.T."/>
            <person name="Glockner G."/>
            <person name="John U."/>
            <person name="Richards T."/>
            <person name="Worden A.Z."/>
            <person name="Zhang X."/>
            <person name="Grigoriev I.V."/>
            <person name="Allen A.E."/>
            <person name="Bidle K."/>
            <person name="Borodovsky M."/>
            <person name="Bowler C."/>
            <person name="Brownlee C."/>
            <person name="Cock J.M."/>
            <person name="Elias M."/>
            <person name="Gladyshev V.N."/>
            <person name="Groth M."/>
            <person name="Guda C."/>
            <person name="Hadaegh A."/>
            <person name="Iglesias-Rodriguez M.D."/>
            <person name="Jenkins J."/>
            <person name="Jones B.M."/>
            <person name="Lawson T."/>
            <person name="Leese F."/>
            <person name="Lindquist E."/>
            <person name="Lobanov A."/>
            <person name="Lomsadze A."/>
            <person name="Malik S.B."/>
            <person name="Marsh M.E."/>
            <person name="Mackinder L."/>
            <person name="Mock T."/>
            <person name="Mueller-Roeber B."/>
            <person name="Pagarete A."/>
            <person name="Parker M."/>
            <person name="Probert I."/>
            <person name="Quesneville H."/>
            <person name="Raines C."/>
            <person name="Rensing S.A."/>
            <person name="Riano-Pachon D.M."/>
            <person name="Richier S."/>
            <person name="Rokitta S."/>
            <person name="Shiraiwa Y."/>
            <person name="Soanes D.M."/>
            <person name="van der Giezen M."/>
            <person name="Wahlund T.M."/>
            <person name="Williams B."/>
            <person name="Wilson W."/>
            <person name="Wolfe G."/>
            <person name="Wurch L.L."/>
        </authorList>
    </citation>
    <scope>NUCLEOTIDE SEQUENCE</scope>
</reference>
<dbReference type="GeneID" id="17273965"/>
<protein>
    <submittedName>
        <fullName evidence="2">Uncharacterized protein</fullName>
    </submittedName>
</protein>
<proteinExistence type="predicted"/>
<dbReference type="AlphaFoldDB" id="A0A0D3JY34"/>
<keyword evidence="3" id="KW-1185">Reference proteome</keyword>
<name>A0A0D3JY34_EMIH1</name>
<dbReference type="PaxDb" id="2903-EOD28419"/>
<dbReference type="KEGG" id="ehx:EMIHUDRAFT_204283"/>
<evidence type="ECO:0000256" key="1">
    <source>
        <dbReference type="SAM" id="MobiDB-lite"/>
    </source>
</evidence>
<evidence type="ECO:0000313" key="3">
    <source>
        <dbReference type="Proteomes" id="UP000013827"/>
    </source>
</evidence>
<sequence>MGNAYAYLGLRSPDRVPDGSVPPPPQQTGPSTARLLHAINHNGMLTDARLDAIERSNNYTRALTTALDARVRELQTALQTTNARGARVDALEIQVFNRTFPNARHGGSALGRTERLANRLANRVAALERGAMTIRVGVVVGARWTEVTDDSETESTDHE</sequence>
<dbReference type="HOGENOM" id="CLU_1664011_0_0_1"/>
<evidence type="ECO:0000313" key="2">
    <source>
        <dbReference type="EnsemblProtists" id="EOD28419"/>
    </source>
</evidence>
<organism evidence="2 3">
    <name type="scientific">Emiliania huxleyi (strain CCMP1516)</name>
    <dbReference type="NCBI Taxonomy" id="280463"/>
    <lineage>
        <taxon>Eukaryota</taxon>
        <taxon>Haptista</taxon>
        <taxon>Haptophyta</taxon>
        <taxon>Prymnesiophyceae</taxon>
        <taxon>Isochrysidales</taxon>
        <taxon>Noelaerhabdaceae</taxon>
        <taxon>Emiliania</taxon>
    </lineage>
</organism>
<dbReference type="RefSeq" id="XP_005780848.1">
    <property type="nucleotide sequence ID" value="XM_005780791.1"/>
</dbReference>
<dbReference type="EnsemblProtists" id="EOD28419">
    <property type="protein sequence ID" value="EOD28419"/>
    <property type="gene ID" value="EMIHUDRAFT_204283"/>
</dbReference>
<dbReference type="Proteomes" id="UP000013827">
    <property type="component" value="Unassembled WGS sequence"/>
</dbReference>
<accession>A0A0D3JY34</accession>
<feature type="region of interest" description="Disordered" evidence="1">
    <location>
        <begin position="8"/>
        <end position="31"/>
    </location>
</feature>